<name>A0A7D3XQR7_9BACL</name>
<dbReference type="KEGG" id="kpul:GXN76_03825"/>
<evidence type="ECO:0000313" key="2">
    <source>
        <dbReference type="Proteomes" id="UP000503088"/>
    </source>
</evidence>
<proteinExistence type="predicted"/>
<gene>
    <name evidence="1" type="ORF">GXN76_03825</name>
</gene>
<dbReference type="EMBL" id="CP048104">
    <property type="protein sequence ID" value="QKG83688.1"/>
    <property type="molecule type" value="Genomic_DNA"/>
</dbReference>
<dbReference type="Pfam" id="PF13030">
    <property type="entry name" value="DUF3891"/>
    <property type="match status" value="1"/>
</dbReference>
<organism evidence="1 2">
    <name type="scientific">Kroppenstedtia pulmonis</name>
    <dbReference type="NCBI Taxonomy" id="1380685"/>
    <lineage>
        <taxon>Bacteria</taxon>
        <taxon>Bacillati</taxon>
        <taxon>Bacillota</taxon>
        <taxon>Bacilli</taxon>
        <taxon>Bacillales</taxon>
        <taxon>Thermoactinomycetaceae</taxon>
        <taxon>Kroppenstedtia</taxon>
    </lineage>
</organism>
<sequence>MIVRETDTGILLIRQHDHGLIAGKFASHWREKPEPWCSIEQAIRYHDVGWVELDRTIRWNSEQNKPYSFMDHPLQEKLPAYRKGIDQVETHDAFAAFLCSRHYTSFFEGMDEPQAEGFLQNEKKRQERLLREMGEAARSQVDDGQRLLKLCDDLSLYVCFNPPGYHDHPWFREGFRYGEQILMPVWEGPDQLRIHPNPFEKSFSVCVPYQTIRYRDDQVKQGSFRVCLET</sequence>
<dbReference type="InterPro" id="IPR024992">
    <property type="entry name" value="DUF3891"/>
</dbReference>
<protein>
    <submittedName>
        <fullName evidence="1">DUF3891 family protein</fullName>
    </submittedName>
</protein>
<reference evidence="1 2" key="1">
    <citation type="submission" date="2020-01" db="EMBL/GenBank/DDBJ databases">
        <authorList>
            <person name="Gulvik C.A."/>
            <person name="Batra D.G."/>
        </authorList>
    </citation>
    <scope>NUCLEOTIDE SEQUENCE [LARGE SCALE GENOMIC DNA]</scope>
    <source>
        <strain evidence="1 2">W9323</strain>
    </source>
</reference>
<accession>A0A7D3XQR7</accession>
<dbReference type="AlphaFoldDB" id="A0A7D3XQR7"/>
<dbReference type="Proteomes" id="UP000503088">
    <property type="component" value="Chromosome"/>
</dbReference>
<evidence type="ECO:0000313" key="1">
    <source>
        <dbReference type="EMBL" id="QKG83688.1"/>
    </source>
</evidence>
<keyword evidence="2" id="KW-1185">Reference proteome</keyword>
<dbReference type="RefSeq" id="WP_173220663.1">
    <property type="nucleotide sequence ID" value="NZ_CP048104.1"/>
</dbReference>